<organism evidence="1 2">
    <name type="scientific">Aspergillus melleus</name>
    <dbReference type="NCBI Taxonomy" id="138277"/>
    <lineage>
        <taxon>Eukaryota</taxon>
        <taxon>Fungi</taxon>
        <taxon>Dikarya</taxon>
        <taxon>Ascomycota</taxon>
        <taxon>Pezizomycotina</taxon>
        <taxon>Eurotiomycetes</taxon>
        <taxon>Eurotiomycetidae</taxon>
        <taxon>Eurotiales</taxon>
        <taxon>Aspergillaceae</taxon>
        <taxon>Aspergillus</taxon>
        <taxon>Aspergillus subgen. Circumdati</taxon>
    </lineage>
</organism>
<accession>A0ACC3AQ56</accession>
<sequence length="136" mass="14539">MTHDQILLYIFLFIAGVATTMHMVALMTEVDHVVEGEEKAHPGIFGNQGAMVQAYGLFNVTWSGGQGLGPLVAGLLMDVGGWSTMTCAFGIMSGAIGVVVALKDRTILQDLGLALIKPFMSLTGRSELIVRHSTFK</sequence>
<evidence type="ECO:0000313" key="1">
    <source>
        <dbReference type="EMBL" id="KAK1139820.1"/>
    </source>
</evidence>
<comment type="caution">
    <text evidence="1">The sequence shown here is derived from an EMBL/GenBank/DDBJ whole genome shotgun (WGS) entry which is preliminary data.</text>
</comment>
<dbReference type="Proteomes" id="UP001177260">
    <property type="component" value="Unassembled WGS sequence"/>
</dbReference>
<gene>
    <name evidence="1" type="ORF">N8T08_011146</name>
</gene>
<protein>
    <submittedName>
        <fullName evidence="1">Uncharacterized protein</fullName>
    </submittedName>
</protein>
<reference evidence="1 2" key="1">
    <citation type="journal article" date="2023" name="ACS Omega">
        <title>Identification of the Neoaspergillic Acid Biosynthesis Gene Cluster by Establishing an In Vitro CRISPR-Ribonucleoprotein Genetic System in Aspergillus melleus.</title>
        <authorList>
            <person name="Yuan B."/>
            <person name="Grau M.F."/>
            <person name="Murata R.M."/>
            <person name="Torok T."/>
            <person name="Venkateswaran K."/>
            <person name="Stajich J.E."/>
            <person name="Wang C.C.C."/>
        </authorList>
    </citation>
    <scope>NUCLEOTIDE SEQUENCE [LARGE SCALE GENOMIC DNA]</scope>
    <source>
        <strain evidence="1 2">IMV 1140</strain>
    </source>
</reference>
<evidence type="ECO:0000313" key="2">
    <source>
        <dbReference type="Proteomes" id="UP001177260"/>
    </source>
</evidence>
<name>A0ACC3AQ56_9EURO</name>
<proteinExistence type="predicted"/>
<keyword evidence="2" id="KW-1185">Reference proteome</keyword>
<dbReference type="EMBL" id="JAOPJF010000097">
    <property type="protein sequence ID" value="KAK1139820.1"/>
    <property type="molecule type" value="Genomic_DNA"/>
</dbReference>